<dbReference type="EMBL" id="DLUI01000118">
    <property type="protein sequence ID" value="DAB38000.1"/>
    <property type="molecule type" value="Genomic_DNA"/>
</dbReference>
<dbReference type="PANTHER" id="PTHR16255">
    <property type="entry name" value="REQUIRED FOR MEIOTIC NUCLEAR DIVISION PROTEIN 1 HOMOLOG"/>
    <property type="match status" value="1"/>
</dbReference>
<feature type="transmembrane region" description="Helical" evidence="1">
    <location>
        <begin position="233"/>
        <end position="254"/>
    </location>
</feature>
<dbReference type="RefSeq" id="WP_294893942.1">
    <property type="nucleotide sequence ID" value="NZ_DLUI01000118.1"/>
</dbReference>
<accession>A0A2D3WG01</accession>
<comment type="caution">
    <text evidence="3">The sequence shown here is derived from an EMBL/GenBank/DDBJ whole genome shotgun (WGS) entry which is preliminary data.</text>
</comment>
<dbReference type="PANTHER" id="PTHR16255:SF6">
    <property type="entry name" value="PROTEIN RETARDED ROOT GROWTH-LIKE"/>
    <property type="match status" value="1"/>
</dbReference>
<keyword evidence="1" id="KW-0472">Membrane</keyword>
<organism evidence="3 4">
    <name type="scientific">Sulfuricurvum kujiense</name>
    <dbReference type="NCBI Taxonomy" id="148813"/>
    <lineage>
        <taxon>Bacteria</taxon>
        <taxon>Pseudomonadati</taxon>
        <taxon>Campylobacterota</taxon>
        <taxon>Epsilonproteobacteria</taxon>
        <taxon>Campylobacterales</taxon>
        <taxon>Sulfurimonadaceae</taxon>
        <taxon>Sulfuricurvum</taxon>
    </lineage>
</organism>
<sequence length="255" mass="29185">MNLLSLFLNHTLTTATVQYALDITLVRGVENGYYGKNETLHVVLAPFGVLTLIAEEKKEILNALSLLNISLDSQNLITQDYPIHINPQLDTLFEVTNEAITLREASILNLNVIALAISQSVGLEHYEKRLDTLFSQSRRIVESIHTFSISRRSHLMQFAKRLALTRHDMVSNLLLLDKPNILWDNEDAETLYIRLAFILELNDRHEIALSKLSQIKEDVMLVMDIINHKKSEFLEWIIIILIGVEIVMGVIDFIR</sequence>
<dbReference type="Pfam" id="PF02582">
    <property type="entry name" value="DUF155"/>
    <property type="match status" value="1"/>
</dbReference>
<evidence type="ECO:0000313" key="4">
    <source>
        <dbReference type="Proteomes" id="UP000228859"/>
    </source>
</evidence>
<keyword evidence="1" id="KW-0812">Transmembrane</keyword>
<dbReference type="Proteomes" id="UP000228859">
    <property type="component" value="Unassembled WGS sequence"/>
</dbReference>
<evidence type="ECO:0000313" key="3">
    <source>
        <dbReference type="EMBL" id="DAB38000.1"/>
    </source>
</evidence>
<evidence type="ECO:0000256" key="1">
    <source>
        <dbReference type="SAM" id="Phobius"/>
    </source>
</evidence>
<name>A0A2D3WG01_9BACT</name>
<dbReference type="AlphaFoldDB" id="A0A2D3WG01"/>
<gene>
    <name evidence="3" type="ORF">CFH83_08200</name>
</gene>
<protein>
    <recommendedName>
        <fullName evidence="2">DUF155 domain-containing protein</fullName>
    </recommendedName>
</protein>
<feature type="domain" description="DUF155" evidence="2">
    <location>
        <begin position="42"/>
        <end position="207"/>
    </location>
</feature>
<reference evidence="3 4" key="1">
    <citation type="journal article" date="2017" name="Front. Microbiol.">
        <title>Comparative Genomic Analysis of the Class Epsilonproteobacteria and Proposed Reclassification to Epsilonbacteraeota (phyl. nov.).</title>
        <authorList>
            <person name="Waite D.W."/>
            <person name="Vanwonterghem I."/>
            <person name="Rinke C."/>
            <person name="Parks D.H."/>
            <person name="Zhang Y."/>
            <person name="Takai K."/>
            <person name="Sievert S.M."/>
            <person name="Simon J."/>
            <person name="Campbell B.J."/>
            <person name="Hanson T.E."/>
            <person name="Woyke T."/>
            <person name="Klotz M.G."/>
            <person name="Hugenholtz P."/>
        </authorList>
    </citation>
    <scope>NUCLEOTIDE SEQUENCE [LARGE SCALE GENOMIC DNA]</scope>
    <source>
        <strain evidence="3">UBA12443</strain>
    </source>
</reference>
<proteinExistence type="predicted"/>
<dbReference type="InterPro" id="IPR003734">
    <property type="entry name" value="DUF155"/>
</dbReference>
<keyword evidence="1" id="KW-1133">Transmembrane helix</keyword>
<dbReference type="InterPro" id="IPR051624">
    <property type="entry name" value="RMD1/Sad1-interacting"/>
</dbReference>
<evidence type="ECO:0000259" key="2">
    <source>
        <dbReference type="Pfam" id="PF02582"/>
    </source>
</evidence>